<organism evidence="3 4">
    <name type="scientific">Candidatus Thiomargarita nelsonii</name>
    <dbReference type="NCBI Taxonomy" id="1003181"/>
    <lineage>
        <taxon>Bacteria</taxon>
        <taxon>Pseudomonadati</taxon>
        <taxon>Pseudomonadota</taxon>
        <taxon>Gammaproteobacteria</taxon>
        <taxon>Thiotrichales</taxon>
        <taxon>Thiotrichaceae</taxon>
        <taxon>Thiomargarita</taxon>
    </lineage>
</organism>
<reference evidence="3 4" key="1">
    <citation type="journal article" date="2016" name="Front. Microbiol.">
        <title>Single-Cell (Meta-)Genomics of a Dimorphic Candidatus Thiomargarita nelsonii Reveals Genomic Plasticity.</title>
        <authorList>
            <person name="Flood B.E."/>
            <person name="Fliss P."/>
            <person name="Jones D.S."/>
            <person name="Dick G.J."/>
            <person name="Jain S."/>
            <person name="Kaster A.K."/>
            <person name="Winkel M."/>
            <person name="Mussmann M."/>
            <person name="Bailey J."/>
        </authorList>
    </citation>
    <scope>NUCLEOTIDE SEQUENCE [LARGE SCALE GENOMIC DNA]</scope>
    <source>
        <strain evidence="3">Hydrate Ridge</strain>
    </source>
</reference>
<name>A0A4E0QQ26_9GAMM</name>
<comment type="similarity">
    <text evidence="1 2">Belongs to the UPF0301 (AlgH) family.</text>
</comment>
<dbReference type="Proteomes" id="UP000030428">
    <property type="component" value="Unassembled WGS sequence"/>
</dbReference>
<dbReference type="PANTHER" id="PTHR30327">
    <property type="entry name" value="UNCHARACTERIZED PROTEIN YQGE"/>
    <property type="match status" value="1"/>
</dbReference>
<dbReference type="EMBL" id="JSZA02000044">
    <property type="protein sequence ID" value="TGO03073.1"/>
    <property type="molecule type" value="Genomic_DNA"/>
</dbReference>
<dbReference type="InterPro" id="IPR003774">
    <property type="entry name" value="AlgH-like"/>
</dbReference>
<keyword evidence="4" id="KW-1185">Reference proteome</keyword>
<dbReference type="Gene3D" id="3.40.1740.10">
    <property type="entry name" value="VC0467-like"/>
    <property type="match status" value="1"/>
</dbReference>
<dbReference type="Pfam" id="PF02622">
    <property type="entry name" value="DUF179"/>
    <property type="match status" value="1"/>
</dbReference>
<evidence type="ECO:0000256" key="1">
    <source>
        <dbReference type="ARBA" id="ARBA00009600"/>
    </source>
</evidence>
<evidence type="ECO:0000313" key="3">
    <source>
        <dbReference type="EMBL" id="TGO03073.1"/>
    </source>
</evidence>
<dbReference type="HAMAP" id="MF_00758">
    <property type="entry name" value="UPF0301"/>
    <property type="match status" value="1"/>
</dbReference>
<evidence type="ECO:0000313" key="4">
    <source>
        <dbReference type="Proteomes" id="UP000030428"/>
    </source>
</evidence>
<comment type="caution">
    <text evidence="3">The sequence shown here is derived from an EMBL/GenBank/DDBJ whole genome shotgun (WGS) entry which is preliminary data.</text>
</comment>
<gene>
    <name evidence="3" type="ORF">PN36_13390</name>
</gene>
<proteinExistence type="inferred from homology"/>
<evidence type="ECO:0000256" key="2">
    <source>
        <dbReference type="HAMAP-Rule" id="MF_00758"/>
    </source>
</evidence>
<accession>A0A4E0QQ26</accession>
<dbReference type="SUPFAM" id="SSF143456">
    <property type="entry name" value="VC0467-like"/>
    <property type="match status" value="1"/>
</dbReference>
<dbReference type="NCBIfam" id="NF001266">
    <property type="entry name" value="PRK00228.1-1"/>
    <property type="match status" value="1"/>
</dbReference>
<dbReference type="GO" id="GO:0005829">
    <property type="term" value="C:cytosol"/>
    <property type="evidence" value="ECO:0007669"/>
    <property type="project" value="TreeGrafter"/>
</dbReference>
<dbReference type="PANTHER" id="PTHR30327:SF1">
    <property type="entry name" value="UPF0301 PROTEIN YQGE"/>
    <property type="match status" value="1"/>
</dbReference>
<protein>
    <recommendedName>
        <fullName evidence="2">UPF0301 protein PN36_13390</fullName>
    </recommendedName>
</protein>
<dbReference type="AlphaFoldDB" id="A0A4E0QQ26"/>
<sequence>MFETTYLTNHFLIAMPTLGDPNFFQTVTYICLHNEDGAMGIVINRPMGIKFGELFEHMGIESENPYANRLPVFEGGPVQPQRGFVIHQPAGEWNAMITINNELCITTSRDIIGAIAAGKGPQKTLMALGYAGWDAGQLDQEMANNAWLTTPANHQILFQTPPEERWHAAAAAMGVDLALLSTEVGHG</sequence>